<dbReference type="PANTHER" id="PTHR37576:SF2">
    <property type="entry name" value="DEFECT AT LOW TEMPERATURE PROTEIN 1"/>
    <property type="match status" value="1"/>
</dbReference>
<protein>
    <submittedName>
        <fullName evidence="3">Uncharacterized protein</fullName>
    </submittedName>
</protein>
<keyword evidence="4" id="KW-1185">Reference proteome</keyword>
<keyword evidence="2" id="KW-1133">Transmembrane helix</keyword>
<sequence>MASKHQSQVQNDPIAPPDEYQNPAQRPWRASVIRRLPWDGLLAFFAAIACGALMIVVIKISDGDLVSNWAVSPAVYLSIISVVSNVSLHYAFSRGVDISWWNAAMKPNTKVHDLHNIWLYSTSLRSAFFAGRSFNLVALSAILLAVLPANAPLAQRASRTVTRTTTSGATVPIVAAPKLGPGMETGMMATRGSLVAFAMPSFSKVLQNHLVSAPIAVPQGCAGGACKGIINGAGLEISCTSSSRKFDKLNHESLDILGPDGTRLNQDTIVFGTEINHPIRATAFRPGEPAINMSTVFNEKGGCAGTVEIRNCTLTPATLAYHVVVTNGTVALDGAYSYRNDSVVSYFETPGAGSGQMTYYGGLVFALQGMFTSKVGLSFSGYMRTVTDGLTALRYQRQLDVTNPKWPDCIYYWQDPTEDVLATIRQIAFRMAFEANVTGVAVQEMQAERQTVEVVYQSDYLFLGLSLMLIGLSAVAVVPLMWKWWRLGREVSLSPMETARAFGAHELVPGSGSNSSASELMGEVGSREVRYGEVVYGQYGGPTVTALAFAHPTMVSEPRRGAVY</sequence>
<keyword evidence="2" id="KW-0812">Transmembrane</keyword>
<dbReference type="Pfam" id="PF11374">
    <property type="entry name" value="DUF3176"/>
    <property type="match status" value="1"/>
</dbReference>
<gene>
    <name evidence="3" type="ORF">B0T18DRAFT_443495</name>
</gene>
<feature type="compositionally biased region" description="Polar residues" evidence="1">
    <location>
        <begin position="1"/>
        <end position="11"/>
    </location>
</feature>
<dbReference type="EMBL" id="JAUKUD010000002">
    <property type="protein sequence ID" value="KAK0750858.1"/>
    <property type="molecule type" value="Genomic_DNA"/>
</dbReference>
<evidence type="ECO:0000313" key="4">
    <source>
        <dbReference type="Proteomes" id="UP001172155"/>
    </source>
</evidence>
<dbReference type="InterPro" id="IPR021514">
    <property type="entry name" value="DUF3176"/>
</dbReference>
<feature type="transmembrane region" description="Helical" evidence="2">
    <location>
        <begin position="36"/>
        <end position="58"/>
    </location>
</feature>
<organism evidence="3 4">
    <name type="scientific">Schizothecium vesticola</name>
    <dbReference type="NCBI Taxonomy" id="314040"/>
    <lineage>
        <taxon>Eukaryota</taxon>
        <taxon>Fungi</taxon>
        <taxon>Dikarya</taxon>
        <taxon>Ascomycota</taxon>
        <taxon>Pezizomycotina</taxon>
        <taxon>Sordariomycetes</taxon>
        <taxon>Sordariomycetidae</taxon>
        <taxon>Sordariales</taxon>
        <taxon>Schizotheciaceae</taxon>
        <taxon>Schizothecium</taxon>
    </lineage>
</organism>
<comment type="caution">
    <text evidence="3">The sequence shown here is derived from an EMBL/GenBank/DDBJ whole genome shotgun (WGS) entry which is preliminary data.</text>
</comment>
<dbReference type="Proteomes" id="UP001172155">
    <property type="component" value="Unassembled WGS sequence"/>
</dbReference>
<feature type="region of interest" description="Disordered" evidence="1">
    <location>
        <begin position="1"/>
        <end position="23"/>
    </location>
</feature>
<evidence type="ECO:0000256" key="1">
    <source>
        <dbReference type="SAM" id="MobiDB-lite"/>
    </source>
</evidence>
<feature type="transmembrane region" description="Helical" evidence="2">
    <location>
        <begin position="460"/>
        <end position="482"/>
    </location>
</feature>
<dbReference type="PANTHER" id="PTHR37576">
    <property type="entry name" value="DEFECT AT LOW TEMPERATURE PROTEIN 1"/>
    <property type="match status" value="1"/>
</dbReference>
<evidence type="ECO:0000313" key="3">
    <source>
        <dbReference type="EMBL" id="KAK0750858.1"/>
    </source>
</evidence>
<accession>A0AA40F422</accession>
<evidence type="ECO:0000256" key="2">
    <source>
        <dbReference type="SAM" id="Phobius"/>
    </source>
</evidence>
<reference evidence="3" key="1">
    <citation type="submission" date="2023-06" db="EMBL/GenBank/DDBJ databases">
        <title>Genome-scale phylogeny and comparative genomics of the fungal order Sordariales.</title>
        <authorList>
            <consortium name="Lawrence Berkeley National Laboratory"/>
            <person name="Hensen N."/>
            <person name="Bonometti L."/>
            <person name="Westerberg I."/>
            <person name="Brannstrom I.O."/>
            <person name="Guillou S."/>
            <person name="Cros-Aarteil S."/>
            <person name="Calhoun S."/>
            <person name="Haridas S."/>
            <person name="Kuo A."/>
            <person name="Mondo S."/>
            <person name="Pangilinan J."/>
            <person name="Riley R."/>
            <person name="LaButti K."/>
            <person name="Andreopoulos B."/>
            <person name="Lipzen A."/>
            <person name="Chen C."/>
            <person name="Yanf M."/>
            <person name="Daum C."/>
            <person name="Ng V."/>
            <person name="Clum A."/>
            <person name="Steindorff A."/>
            <person name="Ohm R."/>
            <person name="Martin F."/>
            <person name="Silar P."/>
            <person name="Natvig D."/>
            <person name="Lalanne C."/>
            <person name="Gautier V."/>
            <person name="Ament-velasquez S.L."/>
            <person name="Kruys A."/>
            <person name="Hutchinson M.I."/>
            <person name="Powell A.J."/>
            <person name="Barry K."/>
            <person name="Miller A.N."/>
            <person name="Grigoriev I.V."/>
            <person name="Debuchy R."/>
            <person name="Gladieux P."/>
            <person name="Thoren M.H."/>
            <person name="Johannesson H."/>
        </authorList>
    </citation>
    <scope>NUCLEOTIDE SEQUENCE</scope>
    <source>
        <strain evidence="3">SMH3187-1</strain>
    </source>
</reference>
<dbReference type="AlphaFoldDB" id="A0AA40F422"/>
<name>A0AA40F422_9PEZI</name>
<keyword evidence="2" id="KW-0472">Membrane</keyword>
<proteinExistence type="predicted"/>
<feature type="transmembrane region" description="Helical" evidence="2">
    <location>
        <begin position="134"/>
        <end position="153"/>
    </location>
</feature>